<evidence type="ECO:0000259" key="3">
    <source>
        <dbReference type="Pfam" id="PF26254"/>
    </source>
</evidence>
<evidence type="ECO:0000256" key="1">
    <source>
        <dbReference type="ARBA" id="ARBA00008459"/>
    </source>
</evidence>
<feature type="domain" description="Trs120/TRAPPC9 first Ig-like" evidence="3">
    <location>
        <begin position="554"/>
        <end position="671"/>
    </location>
</feature>
<organism evidence="4">
    <name type="scientific">Cacopsylla melanoneura</name>
    <dbReference type="NCBI Taxonomy" id="428564"/>
    <lineage>
        <taxon>Eukaryota</taxon>
        <taxon>Metazoa</taxon>
        <taxon>Ecdysozoa</taxon>
        <taxon>Arthropoda</taxon>
        <taxon>Hexapoda</taxon>
        <taxon>Insecta</taxon>
        <taxon>Pterygota</taxon>
        <taxon>Neoptera</taxon>
        <taxon>Paraneoptera</taxon>
        <taxon>Hemiptera</taxon>
        <taxon>Sternorrhyncha</taxon>
        <taxon>Psylloidea</taxon>
        <taxon>Psyllidae</taxon>
        <taxon>Psyllinae</taxon>
        <taxon>Cacopsylla</taxon>
    </lineage>
</organism>
<dbReference type="GO" id="GO:0005802">
    <property type="term" value="C:trans-Golgi network"/>
    <property type="evidence" value="ECO:0007669"/>
    <property type="project" value="TreeGrafter"/>
</dbReference>
<dbReference type="InterPro" id="IPR058563">
    <property type="entry name" value="Trs120_TRAPPC9_N"/>
</dbReference>
<evidence type="ECO:0000313" key="4">
    <source>
        <dbReference type="EMBL" id="CAG6613613.1"/>
    </source>
</evidence>
<dbReference type="PANTHER" id="PTHR21512:SF5">
    <property type="entry name" value="TRAFFICKING PROTEIN PARTICLE COMPLEX SUBUNIT 9"/>
    <property type="match status" value="1"/>
</dbReference>
<comment type="similarity">
    <text evidence="1">Belongs to the NIBP family.</text>
</comment>
<dbReference type="InterPro" id="IPR058565">
    <property type="entry name" value="Ig_TRAPPC9_Trs120_1st"/>
</dbReference>
<accession>A0A8D8PUB2</accession>
<dbReference type="EMBL" id="HBUF01028085">
    <property type="protein sequence ID" value="CAG6613613.1"/>
    <property type="molecule type" value="Transcribed_RNA"/>
</dbReference>
<protein>
    <submittedName>
        <fullName evidence="4">Trafficking protein particle complex subunit 9</fullName>
    </submittedName>
</protein>
<sequence>MRSAVSVILSSSSPDHNMSHPDYALTIHSHTNMLLMIKHLDEDGDQEWFDQVFTHLSSVNKISLLDSAGTERHITARFVNEYPVGNNEWGDFQTHRKLLGLITVGKCNSQSELNEYCRLHETLKVKYLATLFDTRCVLFGDCKDLSPPSNFKSTSLTFNCELEECKQELTKMMSEMLSSVFWILEAKLQEKGREKVDKIPMLLAPFEKKDFVGLDMDSRTNRKRCVGRMSKHLGDLCLQAGLPHEGLTHYNTAVDVLRSITDWLWLGGALEGLSAVSILLLNKEKPQTTVPVQRNSSFQEKSPRSLRPVTAIIERTISLTSVANTEYIPVAEIKRNYRDAIIHYSKYQNAGFIETEACFKAARFALEQKCVLDAHHYLQGVIQINLVLSEEEKICRLLSLATLYSSLGFNRKSAFYKRLAATRYVSARNPMTDWGQCYQLMLQSLAGHRLTLDPADFPQDRLSGWPSLQKQVLHDLVVAAKRLGNSGLATRHMTFLLQVMWRHMGPSEHVEAANNLRHVTAQCEGAPVPLVLEDGQVIPAANLLNIPQAENFTVQNVESHLRPKKLVIAKEDYGPFLFTPSHYGGSIDRKLNKNKQSKLDYVWVCGDPCCVTLELSNPLPCPLEVSNILLLTQGVYESIPESVVLPPESTGVVVQLKGVPKEVGDLQVMGYSTHTLGVKSNCLLSQLTRFPHPTSYCIEVIPALPLITVSTSRDASLPCSLYAGETVTCHLRITNNSDVPISILQLSIDSLIETQDLISWDNAALEKLLPIPERSSVRLPLHLYGAANFLAPSNDSCSLRSCFFSGPNSLPSFSTPQPVSTSSVSFRSGASSLVSDFSQRHHSDKSCSELHLVVKYSGGPSSVKGYCRLASVPLKIDVLPSIMITNCDVLPGQVPSQFYLVLDVVNVTSQELELRYTQDKSILIEETGSCRVPIPVARCPFSFSLSEVEQHVLSQVVLHWSIGPRTGKATFPGLPFNIDKLDLVKLSPISWELSVNGSPIESGSEVSGTVGDCLSFDVKLRNCLSSNLSELTLVLSLFQDHLNGVIDRQMDSKATAVGTTQASISSVAENQAVDHAVGFLFFYPGLYKLSVECIPKSSPEQAWKLIPPVEIHVT</sequence>
<dbReference type="Pfam" id="PF26254">
    <property type="entry name" value="Ig_TRAPPC9-Trs120_1st"/>
    <property type="match status" value="1"/>
</dbReference>
<proteinExistence type="inferred from homology"/>
<dbReference type="InterPro" id="IPR013935">
    <property type="entry name" value="Trs120_TRAPPC9"/>
</dbReference>
<name>A0A8D8PUB2_9HEMI</name>
<feature type="domain" description="Trs120/TRAPPC9 N-terminal" evidence="2">
    <location>
        <begin position="209"/>
        <end position="291"/>
    </location>
</feature>
<evidence type="ECO:0000259" key="2">
    <source>
        <dbReference type="Pfam" id="PF08626"/>
    </source>
</evidence>
<dbReference type="Pfam" id="PF08626">
    <property type="entry name" value="TRAPPC9-Trs120"/>
    <property type="match status" value="1"/>
</dbReference>
<reference evidence="4" key="1">
    <citation type="submission" date="2021-05" db="EMBL/GenBank/DDBJ databases">
        <authorList>
            <person name="Alioto T."/>
            <person name="Alioto T."/>
            <person name="Gomez Garrido J."/>
        </authorList>
    </citation>
    <scope>NUCLEOTIDE SEQUENCE</scope>
</reference>
<dbReference type="PANTHER" id="PTHR21512">
    <property type="entry name" value="TRAFFICKING PROTEIN PARTICLE COMPLEX SUBUNIT 9"/>
    <property type="match status" value="1"/>
</dbReference>
<dbReference type="AlphaFoldDB" id="A0A8D8PUB2"/>